<protein>
    <recommendedName>
        <fullName evidence="1">Galaxin-like repeats domain-containing protein</fullName>
    </recommendedName>
</protein>
<evidence type="ECO:0000313" key="3">
    <source>
        <dbReference type="Proteomes" id="UP000005237"/>
    </source>
</evidence>
<organism evidence="2 3">
    <name type="scientific">Caenorhabditis japonica</name>
    <dbReference type="NCBI Taxonomy" id="281687"/>
    <lineage>
        <taxon>Eukaryota</taxon>
        <taxon>Metazoa</taxon>
        <taxon>Ecdysozoa</taxon>
        <taxon>Nematoda</taxon>
        <taxon>Chromadorea</taxon>
        <taxon>Rhabditida</taxon>
        <taxon>Rhabditina</taxon>
        <taxon>Rhabditomorpha</taxon>
        <taxon>Rhabditoidea</taxon>
        <taxon>Rhabditidae</taxon>
        <taxon>Peloderinae</taxon>
        <taxon>Caenorhabditis</taxon>
    </lineage>
</organism>
<evidence type="ECO:0000313" key="2">
    <source>
        <dbReference type="EnsemblMetazoa" id="CJA10638a.1"/>
    </source>
</evidence>
<dbReference type="Proteomes" id="UP000005237">
    <property type="component" value="Unassembled WGS sequence"/>
</dbReference>
<name>A0A8R1HYA0_CAEJA</name>
<evidence type="ECO:0000259" key="1">
    <source>
        <dbReference type="Pfam" id="PF24748"/>
    </source>
</evidence>
<feature type="domain" description="Galaxin-like repeats" evidence="1">
    <location>
        <begin position="62"/>
        <end position="198"/>
    </location>
</feature>
<dbReference type="EnsemblMetazoa" id="CJA10638a.1">
    <property type="protein sequence ID" value="CJA10638a.1"/>
    <property type="gene ID" value="WBGene00129842"/>
</dbReference>
<reference evidence="2" key="2">
    <citation type="submission" date="2022-06" db="UniProtKB">
        <authorList>
            <consortium name="EnsemblMetazoa"/>
        </authorList>
    </citation>
    <scope>IDENTIFICATION</scope>
    <source>
        <strain evidence="2">DF5081</strain>
    </source>
</reference>
<dbReference type="Pfam" id="PF24748">
    <property type="entry name" value="Galaxin_repeat"/>
    <property type="match status" value="1"/>
</dbReference>
<proteinExistence type="predicted"/>
<dbReference type="AlphaFoldDB" id="A0A8R1HYA0"/>
<keyword evidence="3" id="KW-1185">Reference proteome</keyword>
<dbReference type="OMA" id="LEFRICC"/>
<dbReference type="PANTHER" id="PTHR34490">
    <property type="entry name" value="PROTEIN CBG12054-RELATED"/>
    <property type="match status" value="1"/>
</dbReference>
<accession>A0A8R1HYA0</accession>
<reference evidence="3" key="1">
    <citation type="submission" date="2010-08" db="EMBL/GenBank/DDBJ databases">
        <authorList>
            <consortium name="Caenorhabditis japonica Sequencing Consortium"/>
            <person name="Wilson R.K."/>
        </authorList>
    </citation>
    <scope>NUCLEOTIDE SEQUENCE [LARGE SCALE GENOMIC DNA]</scope>
    <source>
        <strain evidence="3">DF5081</strain>
    </source>
</reference>
<sequence>MGIEPAPSRSLDSHVIHYTRLPNLPTARTPMIISEFRACCQVGQKSENCTTFANVRELIGVACCGSHVYNTSSQLCCDSNVHNRDRGGVMAHSCCGTQPLRLDQTCCRGVIHNIIAGDCCGEEVYFKRDDTMMCCDDQLSIKSTPNDECCGSSIFDGGDRQQCCGQKVFELSEFNSCCVSSNSTARPYNSSTHVCCDGPLETASTSSRACCYLRKADGKFVETQYDKTRQCCKYPFDKIYQMGKNKTC</sequence>
<dbReference type="InterPro" id="IPR055284">
    <property type="entry name" value="Galaxin-like"/>
</dbReference>
<dbReference type="InterPro" id="IPR056601">
    <property type="entry name" value="Galaxin_dom"/>
</dbReference>